<sequence>MVLHVWRVPAPAVPLALFRMGIDRARLAGTPGLRFRKLLGTGHGRSFSAADADLRTWALLTVWDDLEASLAFEARPTPRGWRRIAEEEWRGDLTPLRSHGRWSGEEPFEADRALAAGWTGPVAAITRARIRPSQWRTFWSAVPPVVADLDAHDGPSVRLGIGEAPVGVQGTFTVWASTAAMTDFAYRRDAHRAAIDDTERLGWYAEELFARLALTDERGTLFGVDRTARQSAEASPTNGPVMPCSPTPPPNGPDDA</sequence>
<feature type="compositionally biased region" description="Pro residues" evidence="1">
    <location>
        <begin position="243"/>
        <end position="256"/>
    </location>
</feature>
<keyword evidence="3" id="KW-1185">Reference proteome</keyword>
<feature type="region of interest" description="Disordered" evidence="1">
    <location>
        <begin position="228"/>
        <end position="256"/>
    </location>
</feature>
<reference evidence="2 3" key="1">
    <citation type="submission" date="2018-09" db="EMBL/GenBank/DDBJ databases">
        <title>Complete genome sequence of Euzebya sp. DY32-46 isolated from seawater of Pacific Ocean.</title>
        <authorList>
            <person name="Xu L."/>
            <person name="Wu Y.-H."/>
            <person name="Xu X.-W."/>
        </authorList>
    </citation>
    <scope>NUCLEOTIDE SEQUENCE [LARGE SCALE GENOMIC DNA]</scope>
    <source>
        <strain evidence="2 3">DY32-46</strain>
    </source>
</reference>
<evidence type="ECO:0000313" key="3">
    <source>
        <dbReference type="Proteomes" id="UP000264006"/>
    </source>
</evidence>
<dbReference type="KEGG" id="euz:DVS28_a4027"/>
<dbReference type="InterPro" id="IPR049574">
    <property type="entry name" value="CrtA-like"/>
</dbReference>
<evidence type="ECO:0000313" key="2">
    <source>
        <dbReference type="EMBL" id="AXV08695.1"/>
    </source>
</evidence>
<dbReference type="CDD" id="cd21650">
    <property type="entry name" value="CrtA-like"/>
    <property type="match status" value="1"/>
</dbReference>
<organism evidence="2 3">
    <name type="scientific">Euzebya pacifica</name>
    <dbReference type="NCBI Taxonomy" id="1608957"/>
    <lineage>
        <taxon>Bacteria</taxon>
        <taxon>Bacillati</taxon>
        <taxon>Actinomycetota</taxon>
        <taxon>Nitriliruptoria</taxon>
        <taxon>Euzebyales</taxon>
    </lineage>
</organism>
<dbReference type="Proteomes" id="UP000264006">
    <property type="component" value="Chromosome"/>
</dbReference>
<dbReference type="AlphaFoldDB" id="A0A346Y2J8"/>
<dbReference type="EMBL" id="CP031165">
    <property type="protein sequence ID" value="AXV08695.1"/>
    <property type="molecule type" value="Genomic_DNA"/>
</dbReference>
<dbReference type="GO" id="GO:0004497">
    <property type="term" value="F:monooxygenase activity"/>
    <property type="evidence" value="ECO:0007669"/>
    <property type="project" value="UniProtKB-KW"/>
</dbReference>
<keyword evidence="2" id="KW-0560">Oxidoreductase</keyword>
<accession>A0A346Y2J8</accession>
<name>A0A346Y2J8_9ACTN</name>
<gene>
    <name evidence="2" type="ORF">DVS28_a4027</name>
</gene>
<feature type="compositionally biased region" description="Polar residues" evidence="1">
    <location>
        <begin position="229"/>
        <end position="238"/>
    </location>
</feature>
<proteinExistence type="predicted"/>
<evidence type="ECO:0000256" key="1">
    <source>
        <dbReference type="SAM" id="MobiDB-lite"/>
    </source>
</evidence>
<keyword evidence="2" id="KW-0503">Monooxygenase</keyword>
<protein>
    <submittedName>
        <fullName evidence="2">Spheroidene monooxygenase</fullName>
    </submittedName>
</protein>